<dbReference type="Gene3D" id="3.40.50.360">
    <property type="match status" value="1"/>
</dbReference>
<dbReference type="PROSITE" id="PS50902">
    <property type="entry name" value="FLAVODOXIN_LIKE"/>
    <property type="match status" value="1"/>
</dbReference>
<accession>A0A8B6F0F2</accession>
<dbReference type="GO" id="GO:0009725">
    <property type="term" value="P:response to hormone"/>
    <property type="evidence" value="ECO:0007669"/>
    <property type="project" value="TreeGrafter"/>
</dbReference>
<feature type="domain" description="Flavodoxin-like" evidence="3">
    <location>
        <begin position="86"/>
        <end position="230"/>
    </location>
</feature>
<protein>
    <submittedName>
        <fullName evidence="4">NADPH-ferrihemoprotein reductase</fullName>
        <ecNumber evidence="4">1.6.2.4</ecNumber>
    </submittedName>
</protein>
<dbReference type="InterPro" id="IPR001094">
    <property type="entry name" value="Flavdoxin-like"/>
</dbReference>
<dbReference type="PANTHER" id="PTHR19384:SF17">
    <property type="entry name" value="NADPH--CYTOCHROME P450 REDUCTASE"/>
    <property type="match status" value="1"/>
</dbReference>
<keyword evidence="5" id="KW-1185">Reference proteome</keyword>
<evidence type="ECO:0000259" key="3">
    <source>
        <dbReference type="PROSITE" id="PS50902"/>
    </source>
</evidence>
<dbReference type="GO" id="GO:0010181">
    <property type="term" value="F:FMN binding"/>
    <property type="evidence" value="ECO:0007669"/>
    <property type="project" value="InterPro"/>
</dbReference>
<dbReference type="EC" id="1.6.2.4" evidence="4"/>
<comment type="caution">
    <text evidence="4">The sequence shown here is derived from an EMBL/GenBank/DDBJ whole genome shotgun (WGS) entry which is preliminary data.</text>
</comment>
<keyword evidence="2" id="KW-1133">Transmembrane helix</keyword>
<keyword evidence="1" id="KW-0285">Flavoprotein</keyword>
<feature type="transmembrane region" description="Helical" evidence="2">
    <location>
        <begin position="571"/>
        <end position="590"/>
    </location>
</feature>
<feature type="transmembrane region" description="Helical" evidence="2">
    <location>
        <begin position="25"/>
        <end position="47"/>
    </location>
</feature>
<dbReference type="PRINTS" id="PR00369">
    <property type="entry name" value="FLAVODOXIN"/>
</dbReference>
<evidence type="ECO:0000313" key="5">
    <source>
        <dbReference type="Proteomes" id="UP000596742"/>
    </source>
</evidence>
<reference evidence="4" key="1">
    <citation type="submission" date="2018-11" db="EMBL/GenBank/DDBJ databases">
        <authorList>
            <person name="Alioto T."/>
            <person name="Alioto T."/>
        </authorList>
    </citation>
    <scope>NUCLEOTIDE SEQUENCE</scope>
</reference>
<keyword evidence="2" id="KW-0812">Transmembrane</keyword>
<dbReference type="GO" id="GO:0005829">
    <property type="term" value="C:cytosol"/>
    <property type="evidence" value="ECO:0007669"/>
    <property type="project" value="TreeGrafter"/>
</dbReference>
<feature type="transmembrane region" description="Helical" evidence="2">
    <location>
        <begin position="503"/>
        <end position="523"/>
    </location>
</feature>
<dbReference type="SUPFAM" id="SSF52218">
    <property type="entry name" value="Flavoproteins"/>
    <property type="match status" value="1"/>
</dbReference>
<dbReference type="AlphaFoldDB" id="A0A8B6F0F2"/>
<keyword evidence="2" id="KW-0472">Membrane</keyword>
<proteinExistence type="predicted"/>
<gene>
    <name evidence="4" type="ORF">MGAL_10B064900</name>
</gene>
<dbReference type="PANTHER" id="PTHR19384">
    <property type="entry name" value="NITRIC OXIDE SYNTHASE-RELATED"/>
    <property type="match status" value="1"/>
</dbReference>
<dbReference type="OrthoDB" id="1856718at2759"/>
<dbReference type="GO" id="GO:0003958">
    <property type="term" value="F:NADPH-hemoprotein reductase activity"/>
    <property type="evidence" value="ECO:0007669"/>
    <property type="project" value="UniProtKB-EC"/>
</dbReference>
<evidence type="ECO:0000313" key="4">
    <source>
        <dbReference type="EMBL" id="VDI41672.1"/>
    </source>
</evidence>
<dbReference type="Proteomes" id="UP000596742">
    <property type="component" value="Unassembled WGS sequence"/>
</dbReference>
<evidence type="ECO:0000256" key="2">
    <source>
        <dbReference type="SAM" id="Phobius"/>
    </source>
</evidence>
<dbReference type="InterPro" id="IPR029039">
    <property type="entry name" value="Flavoprotein-like_sf"/>
</dbReference>
<feature type="non-terminal residue" evidence="4">
    <location>
        <position position="722"/>
    </location>
</feature>
<dbReference type="EMBL" id="UYJE01005926">
    <property type="protein sequence ID" value="VDI41672.1"/>
    <property type="molecule type" value="Genomic_DNA"/>
</dbReference>
<name>A0A8B6F0F2_MYTGA</name>
<evidence type="ECO:0000256" key="1">
    <source>
        <dbReference type="ARBA" id="ARBA00022630"/>
    </source>
</evidence>
<sequence>MSDEVPNIPMTDVPVTEVPVPEEEAWFSTLDLLILSMLAGFAVYWLFFKNKKQEQPVFKKLVVQPMAGKIDDPSFINKMKNSKRNVIVFYGSQTGTAEEFAGRLAKDSIMYGMKGMVADPEECELYELSRLSEIDNALALFCMATYGEGDPTDNAQDFYEWLQSGDTDLSGVKFAVFALGNKTYEHYNAMGKYVDKRLEELGGTRVFELGMGDDDANIEEDFVNWREKFWPAVCEHFGVEATGDQGSVRQYSVTINDDIPKEKIYTGEIARLGSFTNQKLPFFSIVNFLGPTRNYMNSIFNAVEINYGKKNFKKTLYNIINRKYTNMRSKLELFTCTNLMHPGKIPELYFTNSSCHKGLRLVSRICKWNVIMGIFVPFPNNYDPRAFYIIFLYILYTEIHLTKNNPGVAGIQKPTEKPPCIMYMHAHGWKFKHYLITCFNIDILKIVSVAFNWKLKIENFTYTLNSNRVMLENVTGSIEQNNLMIYIYNTIFKCFYCNKIPTFVIQPDVTVFMYFLCIFAALIHKRGGFKGEGASASYSLLTCRNPYKYACENEFLLTRIVHCMRSLSAKFIFIIYYINNSCLFVQNLHYMNENINKKKRLLVISHNHLNMGLCVKKGGGPPPQEKYNIEFKQSFFQVIEKYLSCYSKRCNGVLSIHWRIQGEWLPGFGPPLFLTINAFEWEHIVGTPLYSGYILKLDKSQIFIHTTSLSIVTIFHAHNSVV</sequence>
<dbReference type="GO" id="GO:0050660">
    <property type="term" value="F:flavin adenine dinucleotide binding"/>
    <property type="evidence" value="ECO:0007669"/>
    <property type="project" value="TreeGrafter"/>
</dbReference>
<dbReference type="FunFam" id="3.40.50.360:FF:000009">
    <property type="entry name" value="NADPH--cytochrome P450 reductase"/>
    <property type="match status" value="1"/>
</dbReference>
<dbReference type="InterPro" id="IPR008254">
    <property type="entry name" value="Flavodoxin/NO_synth"/>
</dbReference>
<keyword evidence="4" id="KW-0560">Oxidoreductase</keyword>
<dbReference type="Pfam" id="PF00258">
    <property type="entry name" value="Flavodoxin_1"/>
    <property type="match status" value="1"/>
</dbReference>
<organism evidence="4 5">
    <name type="scientific">Mytilus galloprovincialis</name>
    <name type="common">Mediterranean mussel</name>
    <dbReference type="NCBI Taxonomy" id="29158"/>
    <lineage>
        <taxon>Eukaryota</taxon>
        <taxon>Metazoa</taxon>
        <taxon>Spiralia</taxon>
        <taxon>Lophotrochozoa</taxon>
        <taxon>Mollusca</taxon>
        <taxon>Bivalvia</taxon>
        <taxon>Autobranchia</taxon>
        <taxon>Pteriomorphia</taxon>
        <taxon>Mytilida</taxon>
        <taxon>Mytiloidea</taxon>
        <taxon>Mytilidae</taxon>
        <taxon>Mytilinae</taxon>
        <taxon>Mytilus</taxon>
    </lineage>
</organism>